<dbReference type="PANTHER" id="PTHR38038">
    <property type="entry name" value="PENICILLIN-BINDING PROTEIN ACTIVATOR LPOA"/>
    <property type="match status" value="1"/>
</dbReference>
<dbReference type="RefSeq" id="WP_164647407.1">
    <property type="nucleotide sequence ID" value="NZ_CP047475.1"/>
</dbReference>
<keyword evidence="4" id="KW-0472">Membrane</keyword>
<keyword evidence="6" id="KW-0998">Cell outer membrane</keyword>
<evidence type="ECO:0000313" key="10">
    <source>
        <dbReference type="Proteomes" id="UP000464262"/>
    </source>
</evidence>
<keyword evidence="1 8" id="KW-0732">Signal</keyword>
<dbReference type="InterPro" id="IPR007443">
    <property type="entry name" value="LpoA"/>
</dbReference>
<dbReference type="Gene3D" id="1.25.40.10">
    <property type="entry name" value="Tetratricopeptide repeat domain"/>
    <property type="match status" value="1"/>
</dbReference>
<dbReference type="InterPro" id="IPR011990">
    <property type="entry name" value="TPR-like_helical_dom_sf"/>
</dbReference>
<dbReference type="Gene3D" id="1.25.40.650">
    <property type="match status" value="1"/>
</dbReference>
<evidence type="ECO:0000313" key="9">
    <source>
        <dbReference type="EMBL" id="QIA62512.1"/>
    </source>
</evidence>
<gene>
    <name evidence="9" type="ORF">GT360_02800</name>
</gene>
<evidence type="ECO:0000256" key="8">
    <source>
        <dbReference type="SAM" id="SignalP"/>
    </source>
</evidence>
<dbReference type="Proteomes" id="UP000464262">
    <property type="component" value="Chromosome 1"/>
</dbReference>
<keyword evidence="7" id="KW-0449">Lipoprotein</keyword>
<dbReference type="GO" id="GO:0031241">
    <property type="term" value="C:periplasmic side of cell outer membrane"/>
    <property type="evidence" value="ECO:0007669"/>
    <property type="project" value="TreeGrafter"/>
</dbReference>
<dbReference type="GO" id="GO:0030234">
    <property type="term" value="F:enzyme regulator activity"/>
    <property type="evidence" value="ECO:0007669"/>
    <property type="project" value="TreeGrafter"/>
</dbReference>
<feature type="chain" id="PRO_5031124844" evidence="8">
    <location>
        <begin position="22"/>
        <end position="603"/>
    </location>
</feature>
<accession>A0A7Z2T1G5</accession>
<dbReference type="PANTHER" id="PTHR38038:SF1">
    <property type="entry name" value="PENICILLIN-BINDING PROTEIN ACTIVATOR LPOA"/>
    <property type="match status" value="1"/>
</dbReference>
<evidence type="ECO:0000256" key="3">
    <source>
        <dbReference type="ARBA" id="ARBA00022984"/>
    </source>
</evidence>
<keyword evidence="10" id="KW-1185">Reference proteome</keyword>
<dbReference type="GO" id="GO:0009252">
    <property type="term" value="P:peptidoglycan biosynthetic process"/>
    <property type="evidence" value="ECO:0007669"/>
    <property type="project" value="UniProtKB-KW"/>
</dbReference>
<organism evidence="9 10">
    <name type="scientific">Vibrio astriarenae</name>
    <dbReference type="NCBI Taxonomy" id="1481923"/>
    <lineage>
        <taxon>Bacteria</taxon>
        <taxon>Pseudomonadati</taxon>
        <taxon>Pseudomonadota</taxon>
        <taxon>Gammaproteobacteria</taxon>
        <taxon>Vibrionales</taxon>
        <taxon>Vibrionaceae</taxon>
        <taxon>Vibrio</taxon>
    </lineage>
</organism>
<dbReference type="Pfam" id="PF04348">
    <property type="entry name" value="LppC"/>
    <property type="match status" value="1"/>
</dbReference>
<dbReference type="Gene3D" id="3.40.50.2300">
    <property type="match status" value="2"/>
</dbReference>
<dbReference type="GO" id="GO:0008360">
    <property type="term" value="P:regulation of cell shape"/>
    <property type="evidence" value="ECO:0007669"/>
    <property type="project" value="UniProtKB-KW"/>
</dbReference>
<evidence type="ECO:0000256" key="6">
    <source>
        <dbReference type="ARBA" id="ARBA00023237"/>
    </source>
</evidence>
<proteinExistence type="predicted"/>
<protein>
    <submittedName>
        <fullName evidence="9">YraN family protein</fullName>
    </submittedName>
</protein>
<keyword evidence="5" id="KW-0564">Palmitate</keyword>
<dbReference type="EMBL" id="CP047475">
    <property type="protein sequence ID" value="QIA62512.1"/>
    <property type="molecule type" value="Genomic_DNA"/>
</dbReference>
<evidence type="ECO:0000256" key="5">
    <source>
        <dbReference type="ARBA" id="ARBA00023139"/>
    </source>
</evidence>
<evidence type="ECO:0000256" key="7">
    <source>
        <dbReference type="ARBA" id="ARBA00023288"/>
    </source>
</evidence>
<evidence type="ECO:0000256" key="2">
    <source>
        <dbReference type="ARBA" id="ARBA00022960"/>
    </source>
</evidence>
<evidence type="ECO:0000256" key="1">
    <source>
        <dbReference type="ARBA" id="ARBA00022729"/>
    </source>
</evidence>
<dbReference type="CDD" id="cd06339">
    <property type="entry name" value="PBP1_YraM_LppC_lipoprotein-like"/>
    <property type="match status" value="1"/>
</dbReference>
<dbReference type="PROSITE" id="PS51257">
    <property type="entry name" value="PROKAR_LIPOPROTEIN"/>
    <property type="match status" value="1"/>
</dbReference>
<feature type="signal peptide" evidence="8">
    <location>
        <begin position="1"/>
        <end position="21"/>
    </location>
</feature>
<evidence type="ECO:0000256" key="4">
    <source>
        <dbReference type="ARBA" id="ARBA00023136"/>
    </source>
</evidence>
<dbReference type="InterPro" id="IPR028082">
    <property type="entry name" value="Peripla_BP_I"/>
</dbReference>
<reference evidence="9 10" key="1">
    <citation type="submission" date="2020-01" db="EMBL/GenBank/DDBJ databases">
        <title>Whole genome and functional gene identification of agarase of Vibrio HN897.</title>
        <authorList>
            <person name="Liu Y."/>
            <person name="Zhao Z."/>
        </authorList>
    </citation>
    <scope>NUCLEOTIDE SEQUENCE [LARGE SCALE GENOMIC DNA]</scope>
    <source>
        <strain evidence="9 10">HN897</strain>
    </source>
</reference>
<keyword evidence="2" id="KW-0133">Cell shape</keyword>
<dbReference type="AlphaFoldDB" id="A0A7Z2T1G5"/>
<name>A0A7Z2T1G5_9VIBR</name>
<sequence length="603" mass="67207">MAKKNHKKWSVPRLLTPVALAMTIAACSSTPTVPESVDITQDPIQDSQTYLIRADSTQNSLQADWLIMALKAAIKEGDDELASRLITRIQRLSLSPIQQAEWQLSRADLYSQLGQYQTALTALNFQSSWDLPVEQWEEYYELRADLFEQQASYFNANRELVAMAQYAPASSQPLISERIWSNLSQYDSVQINRLAVNQNEVILAGWLELARLFRSQKGNIGGLKGSLEQWLDSNSQHPAAFYTPKAINEVLALEITLPSKTALLLPLSGKYKSQSELIRDGFILAMMNDENRDPDSHLILIDTTDISGQGLKQQLVDNQVDFIVGPLKKSSVEMLQEAQATLPAPIPTLALNIPDDIEDGFGTCYLALSPEQEVAQAAKYLANEGFQFPLILAPNNNLGKRVSSAFQEEWAKQADTPAAVDLFADKNQLQRNINNVFGLQQSQQRIAQMSTILDTELETQARSRRDIDSVYIVADSSDLTLIKPFIEVAINPDTTPPKLFSSSRSNSSSKQYEDLTGVTFSDIPLLIQPDESLQAQMSNLWPKGSKAQRRLQALGMDAYLLMLDLPQMKVVPGTQIDGNTGRLSIDDQCVVEREISWAEYGTF</sequence>
<keyword evidence="3" id="KW-0573">Peptidoglycan synthesis</keyword>
<dbReference type="SUPFAM" id="SSF53822">
    <property type="entry name" value="Periplasmic binding protein-like I"/>
    <property type="match status" value="1"/>
</dbReference>
<dbReference type="KEGG" id="vas:GT360_02800"/>